<evidence type="ECO:0000313" key="1">
    <source>
        <dbReference type="EMBL" id="KAF9499168.1"/>
    </source>
</evidence>
<dbReference type="Proteomes" id="UP000807025">
    <property type="component" value="Unassembled WGS sequence"/>
</dbReference>
<dbReference type="AlphaFoldDB" id="A0A9P6A559"/>
<sequence length="454" mass="52441">MPSFSDLPQETVLELAKFMPTSSCLALSRTCSTLHNTLMPFLYVNVNVTSKPSQLVHPISTLELFYTKMLKNKENRRLVKTLAVSWAGRSLMKREHEMIALLIDILPNLTIFQFDDLAKAVPEDIRQHNMQGTDSTSLDLPAGRLQIHQSRYPTRDRLVLLASPSLMQLIWADMCSPLKYFADFARPLHNIKTLRLHPIHYFLCDHLDHTVLPRLENSMHPVDSSIVPYGTKLKFLRISSNLFITCDVIDKLFDDFPTLECIEWAMEYKMHTGVLGKPFYYGTRKYRDVNGFQNVQWMCPLDEEWLGNWKEDKLCPYTTLCSIQPFYGAMALLRGQVYKVMVVVEARSPNVLLYSLPPRLLQFDAVSVPRVSAEVQENLMLDTIQVHQNHHSNGVENRVHHILALPHFRYITKLGVLQRRHREKIPVGRCSLLSVDYLSNRRYSTQTACVTRKL</sequence>
<dbReference type="EMBL" id="MU154533">
    <property type="protein sequence ID" value="KAF9499168.1"/>
    <property type="molecule type" value="Genomic_DNA"/>
</dbReference>
<evidence type="ECO:0000313" key="2">
    <source>
        <dbReference type="Proteomes" id="UP000807025"/>
    </source>
</evidence>
<proteinExistence type="predicted"/>
<organism evidence="1 2">
    <name type="scientific">Pleurotus eryngii</name>
    <name type="common">Boletus of the steppes</name>
    <dbReference type="NCBI Taxonomy" id="5323"/>
    <lineage>
        <taxon>Eukaryota</taxon>
        <taxon>Fungi</taxon>
        <taxon>Dikarya</taxon>
        <taxon>Basidiomycota</taxon>
        <taxon>Agaricomycotina</taxon>
        <taxon>Agaricomycetes</taxon>
        <taxon>Agaricomycetidae</taxon>
        <taxon>Agaricales</taxon>
        <taxon>Pleurotineae</taxon>
        <taxon>Pleurotaceae</taxon>
        <taxon>Pleurotus</taxon>
    </lineage>
</organism>
<reference evidence="1" key="1">
    <citation type="submission" date="2020-11" db="EMBL/GenBank/DDBJ databases">
        <authorList>
            <consortium name="DOE Joint Genome Institute"/>
            <person name="Ahrendt S."/>
            <person name="Riley R."/>
            <person name="Andreopoulos W."/>
            <person name="Labutti K."/>
            <person name="Pangilinan J."/>
            <person name="Ruiz-Duenas F.J."/>
            <person name="Barrasa J.M."/>
            <person name="Sanchez-Garcia M."/>
            <person name="Camarero S."/>
            <person name="Miyauchi S."/>
            <person name="Serrano A."/>
            <person name="Linde D."/>
            <person name="Babiker R."/>
            <person name="Drula E."/>
            <person name="Ayuso-Fernandez I."/>
            <person name="Pacheco R."/>
            <person name="Padilla G."/>
            <person name="Ferreira P."/>
            <person name="Barriuso J."/>
            <person name="Kellner H."/>
            <person name="Castanera R."/>
            <person name="Alfaro M."/>
            <person name="Ramirez L."/>
            <person name="Pisabarro A.G."/>
            <person name="Kuo A."/>
            <person name="Tritt A."/>
            <person name="Lipzen A."/>
            <person name="He G."/>
            <person name="Yan M."/>
            <person name="Ng V."/>
            <person name="Cullen D."/>
            <person name="Martin F."/>
            <person name="Rosso M.-N."/>
            <person name="Henrissat B."/>
            <person name="Hibbett D."/>
            <person name="Martinez A.T."/>
            <person name="Grigoriev I.V."/>
        </authorList>
    </citation>
    <scope>NUCLEOTIDE SEQUENCE</scope>
    <source>
        <strain evidence="1">ATCC 90797</strain>
    </source>
</reference>
<evidence type="ECO:0008006" key="3">
    <source>
        <dbReference type="Google" id="ProtNLM"/>
    </source>
</evidence>
<protein>
    <recommendedName>
        <fullName evidence="3">F-box domain-containing protein</fullName>
    </recommendedName>
</protein>
<accession>A0A9P6A559</accession>
<gene>
    <name evidence="1" type="ORF">BDN71DRAFT_1428217</name>
</gene>
<comment type="caution">
    <text evidence="1">The sequence shown here is derived from an EMBL/GenBank/DDBJ whole genome shotgun (WGS) entry which is preliminary data.</text>
</comment>
<name>A0A9P6A559_PLEER</name>
<dbReference type="OrthoDB" id="2986017at2759"/>
<keyword evidence="2" id="KW-1185">Reference proteome</keyword>